<comment type="caution">
    <text evidence="1">The sequence shown here is derived from an EMBL/GenBank/DDBJ whole genome shotgun (WGS) entry which is preliminary data.</text>
</comment>
<reference evidence="1" key="1">
    <citation type="submission" date="2019-08" db="EMBL/GenBank/DDBJ databases">
        <authorList>
            <person name="Kucharzyk K."/>
            <person name="Murdoch R.W."/>
            <person name="Higgins S."/>
            <person name="Loffler F."/>
        </authorList>
    </citation>
    <scope>NUCLEOTIDE SEQUENCE</scope>
</reference>
<name>A0A645I104_9ZZZZ</name>
<organism evidence="1">
    <name type="scientific">bioreactor metagenome</name>
    <dbReference type="NCBI Taxonomy" id="1076179"/>
    <lineage>
        <taxon>unclassified sequences</taxon>
        <taxon>metagenomes</taxon>
        <taxon>ecological metagenomes</taxon>
    </lineage>
</organism>
<dbReference type="EMBL" id="VSSQ01104259">
    <property type="protein sequence ID" value="MPN44830.1"/>
    <property type="molecule type" value="Genomic_DNA"/>
</dbReference>
<gene>
    <name evidence="1" type="ORF">SDC9_192397</name>
</gene>
<protein>
    <submittedName>
        <fullName evidence="1">Uncharacterized protein</fullName>
    </submittedName>
</protein>
<sequence length="84" mass="9157">MVIAHELLHTFGATDKYDPTTLQPVHPQGYAEPQRSPRLPQVLAEIMGGRTPIDESRSDIPANLGETVIGPDTAREIGLLKTAR</sequence>
<accession>A0A645I104</accession>
<dbReference type="AlphaFoldDB" id="A0A645I104"/>
<proteinExistence type="predicted"/>
<evidence type="ECO:0000313" key="1">
    <source>
        <dbReference type="EMBL" id="MPN44830.1"/>
    </source>
</evidence>